<organism evidence="1">
    <name type="scientific">uncultured bacterium</name>
    <name type="common">gcode 4</name>
    <dbReference type="NCBI Taxonomy" id="1234023"/>
    <lineage>
        <taxon>Bacteria</taxon>
        <taxon>environmental samples</taxon>
    </lineage>
</organism>
<dbReference type="EMBL" id="AMFJ01000332">
    <property type="protein sequence ID" value="EKE28442.1"/>
    <property type="molecule type" value="Genomic_DNA"/>
</dbReference>
<dbReference type="GO" id="GO:0006508">
    <property type="term" value="P:proteolysis"/>
    <property type="evidence" value="ECO:0007669"/>
    <property type="project" value="InterPro"/>
</dbReference>
<dbReference type="GO" id="GO:0005829">
    <property type="term" value="C:cytosol"/>
    <property type="evidence" value="ECO:0007669"/>
    <property type="project" value="TreeGrafter"/>
</dbReference>
<dbReference type="PRINTS" id="PR00934">
    <property type="entry name" value="XHISDIPTASE"/>
</dbReference>
<dbReference type="InterPro" id="IPR001160">
    <property type="entry name" value="Peptidase_M20C"/>
</dbReference>
<name>K2G2G1_9BACT</name>
<dbReference type="GO" id="GO:0070573">
    <property type="term" value="F:metallodipeptidase activity"/>
    <property type="evidence" value="ECO:0007669"/>
    <property type="project" value="TreeGrafter"/>
</dbReference>
<dbReference type="PANTHER" id="PTHR43501:SF1">
    <property type="entry name" value="CYTOSOL NON-SPECIFIC DIPEPTIDASE"/>
    <property type="match status" value="1"/>
</dbReference>
<protein>
    <submittedName>
        <fullName evidence="1">Aminoacyl-histidine dipeptidase</fullName>
    </submittedName>
</protein>
<dbReference type="Gene3D" id="3.40.630.10">
    <property type="entry name" value="Zn peptidases"/>
    <property type="match status" value="2"/>
</dbReference>
<dbReference type="PANTHER" id="PTHR43501">
    <property type="entry name" value="CYTOSOL NON-SPECIFIC DIPEPTIDASE"/>
    <property type="match status" value="1"/>
</dbReference>
<accession>K2G2G1</accession>
<comment type="caution">
    <text evidence="1">The sequence shown here is derived from an EMBL/GenBank/DDBJ whole genome shotgun (WGS) entry which is preliminary data.</text>
</comment>
<dbReference type="NCBIfam" id="TIGR01893">
    <property type="entry name" value="aa-his-dipept"/>
    <property type="match status" value="1"/>
</dbReference>
<sequence length="464" mass="55022">MKTSTYEYFKEITKVPRPSEKEWKIRNFLIDWANVREFENRTDKVWNLFIYVPATQDKVNSESVILQSHLDMVCVKTQESSHDFEKDELDIYEEEWFLKARNTTLWADDGIWIALSLASADFESHPKMELVFTVDEEQGMSGALNLDFKFLNSKRLLNLDSEDEDKICISSAWGARISLKKILTRKNPSFNQYKVEIFWMKWWHSGVEIDKNHSNAIKLLTDILSHIETWIEIVSIKWWVADNVIPSNVLAVLWIEDIESFFREFSNGVGNHKQIFDCPDIEFSVVDFNDKMDVVYDWVEIVNLISEMETGVYSMSEKIPWLVQTSMNLWIMDLQWDMINLTYLPRSSDMIEFENLLFKIKNHFEKMDFNYSVHSRYPGWQDDPNWELVKIASEEIAKQTWKNPLVYAIHAWLECWAIVAWLWEWANAISIWPNMHDVHSIKERVEIASIMNIEKTLEGILRRL</sequence>
<dbReference type="AlphaFoldDB" id="K2G2G1"/>
<gene>
    <name evidence="1" type="primary">pepD</name>
    <name evidence="1" type="ORF">ACD_3C00058G0008</name>
</gene>
<evidence type="ECO:0000313" key="1">
    <source>
        <dbReference type="EMBL" id="EKE28442.1"/>
    </source>
</evidence>
<dbReference type="SUPFAM" id="SSF53187">
    <property type="entry name" value="Zn-dependent exopeptidases"/>
    <property type="match status" value="1"/>
</dbReference>
<reference evidence="1" key="1">
    <citation type="journal article" date="2012" name="Science">
        <title>Fermentation, hydrogen, and sulfur metabolism in multiple uncultivated bacterial phyla.</title>
        <authorList>
            <person name="Wrighton K.C."/>
            <person name="Thomas B.C."/>
            <person name="Sharon I."/>
            <person name="Miller C.S."/>
            <person name="Castelle C.J."/>
            <person name="VerBerkmoes N.C."/>
            <person name="Wilkins M.J."/>
            <person name="Hettich R.L."/>
            <person name="Lipton M.S."/>
            <person name="Williams K.H."/>
            <person name="Long P.E."/>
            <person name="Banfield J.F."/>
        </authorList>
    </citation>
    <scope>NUCLEOTIDE SEQUENCE [LARGE SCALE GENOMIC DNA]</scope>
</reference>
<dbReference type="PIRSF" id="PIRSF016599">
    <property type="entry name" value="Xaa-His_dipept"/>
    <property type="match status" value="1"/>
</dbReference>
<proteinExistence type="predicted"/>